<sequence>MSVKINTATFSGIEGISITVEIDISMGLPTFNIVGLADTSVKESKERVRAAIINSGFEFPINRITINLAPADIKKDGSLFDLPIAIGILAASKQIYSEDIDKYLFIGELSLSGEIRKIRGALPIIIEGLKNDIKNFIIPTNNRVECSIVKNSCIYPFDNLKQVISFLENEDMLPITINYSNEQENNNSKFDFEDVIGQESSKRAIEVAAAGGHNILLWGPPGSGKSMLASRIPSILPELDYEEALEVTKIYSVSGNLKEEGLAKYRPFRNPHHTSSNISLIGGGRNLAPGEISLSHNGVLFLDEMLEFKKSVLEVLRQPLEDKIVKISRANGNISYPANFMLVGATNPCPCGFYASNTKVCTCTDHEKKLYLSKLSGPLLDRIDIFSFVTSLKYEEFNKKTKSEPSVSIKERIVKAREIQKSRYKNDKLCCNSQMTGNQIDKYCKLDSQSNKLLKVVYTKYNLSNRAYNRLLKLSRTIADLDGREDIQYSDVIEAIQYRKFINENIV</sequence>
<dbReference type="Proteomes" id="UP000632377">
    <property type="component" value="Unassembled WGS sequence"/>
</dbReference>
<dbReference type="InterPro" id="IPR025158">
    <property type="entry name" value="Mg_chelat-rel_C"/>
</dbReference>
<keyword evidence="4" id="KW-1185">Reference proteome</keyword>
<dbReference type="RefSeq" id="WP_202747548.1">
    <property type="nucleotide sequence ID" value="NZ_JAESWC010000002.1"/>
</dbReference>
<dbReference type="EMBL" id="JAESWC010000002">
    <property type="protein sequence ID" value="MBL4934910.1"/>
    <property type="molecule type" value="Genomic_DNA"/>
</dbReference>
<dbReference type="Gene3D" id="3.40.50.300">
    <property type="entry name" value="P-loop containing nucleotide triphosphate hydrolases"/>
    <property type="match status" value="1"/>
</dbReference>
<dbReference type="InterPro" id="IPR003593">
    <property type="entry name" value="AAA+_ATPase"/>
</dbReference>
<dbReference type="InterPro" id="IPR045006">
    <property type="entry name" value="CHLI-like"/>
</dbReference>
<dbReference type="Pfam" id="PF13541">
    <property type="entry name" value="ChlI"/>
    <property type="match status" value="1"/>
</dbReference>
<dbReference type="PANTHER" id="PTHR32039:SF7">
    <property type="entry name" value="COMPETENCE PROTEIN COMM"/>
    <property type="match status" value="1"/>
</dbReference>
<dbReference type="Pfam" id="PF01078">
    <property type="entry name" value="Mg_chelatase"/>
    <property type="match status" value="1"/>
</dbReference>
<dbReference type="NCBIfam" id="TIGR00368">
    <property type="entry name" value="YifB family Mg chelatase-like AAA ATPase"/>
    <property type="match status" value="1"/>
</dbReference>
<dbReference type="Gene3D" id="3.30.230.10">
    <property type="match status" value="1"/>
</dbReference>
<comment type="similarity">
    <text evidence="1">Belongs to the Mg-chelatase subunits D/I family. ComM subfamily.</text>
</comment>
<evidence type="ECO:0000313" key="3">
    <source>
        <dbReference type="EMBL" id="MBL4934910.1"/>
    </source>
</evidence>
<accession>A0ABS1T6F0</accession>
<gene>
    <name evidence="3" type="ORF">JK636_03960</name>
</gene>
<dbReference type="SMART" id="SM00382">
    <property type="entry name" value="AAA"/>
    <property type="match status" value="1"/>
</dbReference>
<dbReference type="SUPFAM" id="SSF52540">
    <property type="entry name" value="P-loop containing nucleoside triphosphate hydrolases"/>
    <property type="match status" value="1"/>
</dbReference>
<feature type="domain" description="AAA+ ATPase" evidence="2">
    <location>
        <begin position="211"/>
        <end position="396"/>
    </location>
</feature>
<reference evidence="3 4" key="1">
    <citation type="submission" date="2021-01" db="EMBL/GenBank/DDBJ databases">
        <title>Genome public.</title>
        <authorList>
            <person name="Liu C."/>
            <person name="Sun Q."/>
        </authorList>
    </citation>
    <scope>NUCLEOTIDE SEQUENCE [LARGE SCALE GENOMIC DNA]</scope>
    <source>
        <strain evidence="3 4">YIM B02515</strain>
    </source>
</reference>
<protein>
    <submittedName>
        <fullName evidence="3">YifB family Mg chelatase-like AAA ATPase</fullName>
    </submittedName>
</protein>
<proteinExistence type="inferred from homology"/>
<evidence type="ECO:0000313" key="4">
    <source>
        <dbReference type="Proteomes" id="UP000632377"/>
    </source>
</evidence>
<dbReference type="InterPro" id="IPR027417">
    <property type="entry name" value="P-loop_NTPase"/>
</dbReference>
<comment type="caution">
    <text evidence="3">The sequence shown here is derived from an EMBL/GenBank/DDBJ whole genome shotgun (WGS) entry which is preliminary data.</text>
</comment>
<dbReference type="InterPro" id="IPR014721">
    <property type="entry name" value="Ribsml_uS5_D2-typ_fold_subgr"/>
</dbReference>
<organism evidence="3 4">
    <name type="scientific">Clostridium rhizosphaerae</name>
    <dbReference type="NCBI Taxonomy" id="2803861"/>
    <lineage>
        <taxon>Bacteria</taxon>
        <taxon>Bacillati</taxon>
        <taxon>Bacillota</taxon>
        <taxon>Clostridia</taxon>
        <taxon>Eubacteriales</taxon>
        <taxon>Clostridiaceae</taxon>
        <taxon>Clostridium</taxon>
    </lineage>
</organism>
<evidence type="ECO:0000259" key="2">
    <source>
        <dbReference type="SMART" id="SM00382"/>
    </source>
</evidence>
<dbReference type="InterPro" id="IPR020568">
    <property type="entry name" value="Ribosomal_Su5_D2-typ_SF"/>
</dbReference>
<dbReference type="InterPro" id="IPR000523">
    <property type="entry name" value="Mg_chelatse_chII-like_cat_dom"/>
</dbReference>
<evidence type="ECO:0000256" key="1">
    <source>
        <dbReference type="ARBA" id="ARBA00006354"/>
    </source>
</evidence>
<dbReference type="PANTHER" id="PTHR32039">
    <property type="entry name" value="MAGNESIUM-CHELATASE SUBUNIT CHLI"/>
    <property type="match status" value="1"/>
</dbReference>
<name>A0ABS1T6F0_9CLOT</name>
<dbReference type="InterPro" id="IPR004482">
    <property type="entry name" value="Mg_chelat-rel"/>
</dbReference>
<dbReference type="SUPFAM" id="SSF54211">
    <property type="entry name" value="Ribosomal protein S5 domain 2-like"/>
    <property type="match status" value="1"/>
</dbReference>
<dbReference type="Pfam" id="PF13335">
    <property type="entry name" value="Mg_chelatase_C"/>
    <property type="match status" value="1"/>
</dbReference>